<keyword evidence="6" id="KW-0449">Lipoprotein</keyword>
<evidence type="ECO:0000256" key="4">
    <source>
        <dbReference type="ARBA" id="ARBA00023136"/>
    </source>
</evidence>
<dbReference type="RefSeq" id="WP_121880962.1">
    <property type="nucleotide sequence ID" value="NZ_BBIO01000010.1"/>
</dbReference>
<gene>
    <name evidence="8" type="ORF">M2A_2005</name>
</gene>
<keyword evidence="9" id="KW-1185">Reference proteome</keyword>
<dbReference type="EMBL" id="BBIO01000010">
    <property type="protein sequence ID" value="GAK45506.1"/>
    <property type="molecule type" value="Genomic_DNA"/>
</dbReference>
<evidence type="ECO:0000256" key="5">
    <source>
        <dbReference type="ARBA" id="ARBA00023139"/>
    </source>
</evidence>
<evidence type="ECO:0000313" key="9">
    <source>
        <dbReference type="Proteomes" id="UP000028702"/>
    </source>
</evidence>
<comment type="similarity">
    <text evidence="1">Belongs to the EcnA/EcnB lipoprotein family.</text>
</comment>
<feature type="chain" id="PRO_5001754954" evidence="7">
    <location>
        <begin position="25"/>
        <end position="51"/>
    </location>
</feature>
<evidence type="ECO:0000256" key="1">
    <source>
        <dbReference type="ARBA" id="ARBA00010296"/>
    </source>
</evidence>
<accession>A0A081BBT8</accession>
<keyword evidence="4" id="KW-0472">Membrane</keyword>
<keyword evidence="3 7" id="KW-0732">Signal</keyword>
<comment type="caution">
    <text evidence="8">The sequence shown here is derived from an EMBL/GenBank/DDBJ whole genome shotgun (WGS) entry which is preliminary data.</text>
</comment>
<name>A0A081BBT8_9HYPH</name>
<evidence type="ECO:0000256" key="6">
    <source>
        <dbReference type="ARBA" id="ARBA00023288"/>
    </source>
</evidence>
<dbReference type="AlphaFoldDB" id="A0A081BBT8"/>
<feature type="signal peptide" evidence="7">
    <location>
        <begin position="1"/>
        <end position="24"/>
    </location>
</feature>
<dbReference type="Proteomes" id="UP000028702">
    <property type="component" value="Unassembled WGS sequence"/>
</dbReference>
<evidence type="ECO:0000313" key="8">
    <source>
        <dbReference type="EMBL" id="GAK45506.1"/>
    </source>
</evidence>
<keyword evidence="5" id="KW-0564">Palmitate</keyword>
<dbReference type="GO" id="GO:0009636">
    <property type="term" value="P:response to toxic substance"/>
    <property type="evidence" value="ECO:0007669"/>
    <property type="project" value="InterPro"/>
</dbReference>
<dbReference type="STRING" id="1333998.M2A_2005"/>
<dbReference type="GO" id="GO:0016020">
    <property type="term" value="C:membrane"/>
    <property type="evidence" value="ECO:0007669"/>
    <property type="project" value="InterPro"/>
</dbReference>
<organism evidence="8 9">
    <name type="scientific">Tepidicaulis marinus</name>
    <dbReference type="NCBI Taxonomy" id="1333998"/>
    <lineage>
        <taxon>Bacteria</taxon>
        <taxon>Pseudomonadati</taxon>
        <taxon>Pseudomonadota</taxon>
        <taxon>Alphaproteobacteria</taxon>
        <taxon>Hyphomicrobiales</taxon>
        <taxon>Parvibaculaceae</taxon>
        <taxon>Tepidicaulis</taxon>
    </lineage>
</organism>
<evidence type="ECO:0000256" key="3">
    <source>
        <dbReference type="ARBA" id="ARBA00022729"/>
    </source>
</evidence>
<reference evidence="8 9" key="1">
    <citation type="submission" date="2014-07" db="EMBL/GenBank/DDBJ databases">
        <title>Tepidicaulis marinum gen. nov., sp. nov., a novel marine bacterium denitrifying nitrate to nitrous oxide strictly under microaerobic conditions.</title>
        <authorList>
            <person name="Takeuchi M."/>
            <person name="Yamagishi T."/>
            <person name="Kamagata Y."/>
            <person name="Oshima K."/>
            <person name="Hattori M."/>
            <person name="Katayama T."/>
            <person name="Hanada S."/>
            <person name="Tamaki H."/>
            <person name="Marumo K."/>
            <person name="Maeda H."/>
            <person name="Nedachi M."/>
            <person name="Iwasaki W."/>
            <person name="Suwa Y."/>
            <person name="Sakata S."/>
        </authorList>
    </citation>
    <scope>NUCLEOTIDE SEQUENCE [LARGE SCALE GENOMIC DNA]</scope>
    <source>
        <strain evidence="8 9">MA2</strain>
    </source>
</reference>
<evidence type="ECO:0000256" key="2">
    <source>
        <dbReference type="ARBA" id="ARBA00022475"/>
    </source>
</evidence>
<evidence type="ECO:0000256" key="7">
    <source>
        <dbReference type="SAM" id="SignalP"/>
    </source>
</evidence>
<dbReference type="PROSITE" id="PS51257">
    <property type="entry name" value="PROKAR_LIPOPROTEIN"/>
    <property type="match status" value="1"/>
</dbReference>
<dbReference type="Pfam" id="PF08085">
    <property type="entry name" value="Entericidin"/>
    <property type="match status" value="1"/>
</dbReference>
<proteinExistence type="inferred from homology"/>
<sequence>MSILDKTVKAFLAFGLIASSLALGACNTVEGFGRDMENAGDAISKEAQEAK</sequence>
<keyword evidence="2" id="KW-1003">Cell membrane</keyword>
<protein>
    <submittedName>
        <fullName evidence="8">Entericidin EcnAB</fullName>
    </submittedName>
</protein>
<dbReference type="InterPro" id="IPR012556">
    <property type="entry name" value="Entericidin"/>
</dbReference>